<feature type="region of interest" description="Disordered" evidence="1">
    <location>
        <begin position="1"/>
        <end position="38"/>
    </location>
</feature>
<evidence type="ECO:0000313" key="2">
    <source>
        <dbReference type="EMBL" id="KAK7416013.1"/>
    </source>
</evidence>
<evidence type="ECO:0000256" key="1">
    <source>
        <dbReference type="SAM" id="MobiDB-lite"/>
    </source>
</evidence>
<keyword evidence="3" id="KW-1185">Reference proteome</keyword>
<evidence type="ECO:0000313" key="3">
    <source>
        <dbReference type="Proteomes" id="UP001498476"/>
    </source>
</evidence>
<organism evidence="2 3">
    <name type="scientific">Neonectria punicea</name>
    <dbReference type="NCBI Taxonomy" id="979145"/>
    <lineage>
        <taxon>Eukaryota</taxon>
        <taxon>Fungi</taxon>
        <taxon>Dikarya</taxon>
        <taxon>Ascomycota</taxon>
        <taxon>Pezizomycotina</taxon>
        <taxon>Sordariomycetes</taxon>
        <taxon>Hypocreomycetidae</taxon>
        <taxon>Hypocreales</taxon>
        <taxon>Nectriaceae</taxon>
        <taxon>Neonectria</taxon>
    </lineage>
</organism>
<name>A0ABR1H533_9HYPO</name>
<dbReference type="Proteomes" id="UP001498476">
    <property type="component" value="Unassembled WGS sequence"/>
</dbReference>
<dbReference type="EMBL" id="JAZAVJ010000074">
    <property type="protein sequence ID" value="KAK7416013.1"/>
    <property type="molecule type" value="Genomic_DNA"/>
</dbReference>
<sequence>MPESRSLPPPWSIEFPLQPGEWKWEAPTTPGERAQNGKKLSLRRQLDRLIGWLEDRGQETPTPDTSATQLCVAEATIASSFQRSIAELHQRIAALDLAHVDEKAIWMACKPFLQLVRDSIRQRMISSQDLIIALDPFDSQVRSQITPELLDVIRSRMATLVIRTIHVTRPGLERDSYTDEFWQASVNLLTELRTQQFETYFYFLRLAQSIPHHKLLTPALVCNTIAGFIEYETSLPFPHKHSTSHNIIFSAALRKLEREGPSIPWEAVMEILSERHSGDHLLRLQRQAVMVMSFVASATSRECFSMYPCKWTGEDAFLFTKGRLWATGFLPRDSVPSFVHLPVASLDWVSIVTDIWAVPETERTILLKQLCRSTIKTGQFRSMAEKLVEKMPRNTKLFREIAIACGNYRKARMLWRLVRDQSNITYIIRHWDWTAWTPYVEAMIKDPDINVKFIWEVLALNWDQPNEAPPGRALHSINSQTELLELMGRWFLEADHLTDRQTLHCVEKCLAVYQSIDKKVSPRMLLCMIEVVIRDLERGHRGRQDRLAWMVRLIRKHMGPQEADDVLFQLQGWRWTIENRTQAPHKPTIMQIEEELKVLAREATKGDLRTQSLSMMKGSDKELNVVENVVQEVSNQAG</sequence>
<protein>
    <submittedName>
        <fullName evidence="2">Uncharacterized protein</fullName>
    </submittedName>
</protein>
<comment type="caution">
    <text evidence="2">The sequence shown here is derived from an EMBL/GenBank/DDBJ whole genome shotgun (WGS) entry which is preliminary data.</text>
</comment>
<accession>A0ABR1H533</accession>
<proteinExistence type="predicted"/>
<gene>
    <name evidence="2" type="ORF">QQX98_005464</name>
</gene>
<reference evidence="2 3" key="1">
    <citation type="journal article" date="2025" name="Microbiol. Resour. Announc.">
        <title>Draft genome sequences for Neonectria magnoliae and Neonectria punicea, canker pathogens of Liriodendron tulipifera and Acer saccharum in West Virginia.</title>
        <authorList>
            <person name="Petronek H.M."/>
            <person name="Kasson M.T."/>
            <person name="Metheny A.M."/>
            <person name="Stauder C.M."/>
            <person name="Lovett B."/>
            <person name="Lynch S.C."/>
            <person name="Garnas J.R."/>
            <person name="Kasson L.R."/>
            <person name="Stajich J.E."/>
        </authorList>
    </citation>
    <scope>NUCLEOTIDE SEQUENCE [LARGE SCALE GENOMIC DNA]</scope>
    <source>
        <strain evidence="2 3">NRRL 64653</strain>
    </source>
</reference>